<comment type="caution">
    <text evidence="2">The sequence shown here is derived from an EMBL/GenBank/DDBJ whole genome shotgun (WGS) entry which is preliminary data.</text>
</comment>
<feature type="region of interest" description="Disordered" evidence="1">
    <location>
        <begin position="64"/>
        <end position="97"/>
    </location>
</feature>
<sequence>MDHFAPKPPISLTTTNHFQLHIAPYHQKFSTKQKYQSESIFKFSTARGPNSDEIKAAKKLAQLELESPSPTTPQQIPAMFQSTQIKQQNSKTLQNPSTFIMPSWPSFEINVNRGQGMPPSLNQPRRLPTLSRRVLTQPISLH</sequence>
<proteinExistence type="predicted"/>
<feature type="compositionally biased region" description="Polar residues" evidence="1">
    <location>
        <begin position="68"/>
        <end position="97"/>
    </location>
</feature>
<dbReference type="Proteomes" id="UP001341840">
    <property type="component" value="Unassembled WGS sequence"/>
</dbReference>
<keyword evidence="3" id="KW-1185">Reference proteome</keyword>
<reference evidence="2 3" key="1">
    <citation type="journal article" date="2023" name="Plants (Basel)">
        <title>Bridging the Gap: Combining Genomics and Transcriptomics Approaches to Understand Stylosanthes scabra, an Orphan Legume from the Brazilian Caatinga.</title>
        <authorList>
            <person name="Ferreira-Neto J.R.C."/>
            <person name="da Silva M.D."/>
            <person name="Binneck E."/>
            <person name="de Melo N.F."/>
            <person name="da Silva R.H."/>
            <person name="de Melo A.L.T.M."/>
            <person name="Pandolfi V."/>
            <person name="Bustamante F.O."/>
            <person name="Brasileiro-Vidal A.C."/>
            <person name="Benko-Iseppon A.M."/>
        </authorList>
    </citation>
    <scope>NUCLEOTIDE SEQUENCE [LARGE SCALE GENOMIC DNA]</scope>
    <source>
        <tissue evidence="2">Leaves</tissue>
    </source>
</reference>
<feature type="non-terminal residue" evidence="2">
    <location>
        <position position="142"/>
    </location>
</feature>
<organism evidence="2 3">
    <name type="scientific">Stylosanthes scabra</name>
    <dbReference type="NCBI Taxonomy" id="79078"/>
    <lineage>
        <taxon>Eukaryota</taxon>
        <taxon>Viridiplantae</taxon>
        <taxon>Streptophyta</taxon>
        <taxon>Embryophyta</taxon>
        <taxon>Tracheophyta</taxon>
        <taxon>Spermatophyta</taxon>
        <taxon>Magnoliopsida</taxon>
        <taxon>eudicotyledons</taxon>
        <taxon>Gunneridae</taxon>
        <taxon>Pentapetalae</taxon>
        <taxon>rosids</taxon>
        <taxon>fabids</taxon>
        <taxon>Fabales</taxon>
        <taxon>Fabaceae</taxon>
        <taxon>Papilionoideae</taxon>
        <taxon>50 kb inversion clade</taxon>
        <taxon>dalbergioids sensu lato</taxon>
        <taxon>Dalbergieae</taxon>
        <taxon>Pterocarpus clade</taxon>
        <taxon>Stylosanthes</taxon>
    </lineage>
</organism>
<name>A0ABU6VUA3_9FABA</name>
<evidence type="ECO:0000313" key="3">
    <source>
        <dbReference type="Proteomes" id="UP001341840"/>
    </source>
</evidence>
<accession>A0ABU6VUA3</accession>
<dbReference type="EMBL" id="JASCZI010152507">
    <property type="protein sequence ID" value="MED6176248.1"/>
    <property type="molecule type" value="Genomic_DNA"/>
</dbReference>
<evidence type="ECO:0000313" key="2">
    <source>
        <dbReference type="EMBL" id="MED6176248.1"/>
    </source>
</evidence>
<feature type="region of interest" description="Disordered" evidence="1">
    <location>
        <begin position="112"/>
        <end position="142"/>
    </location>
</feature>
<protein>
    <submittedName>
        <fullName evidence="2">Uncharacterized protein</fullName>
    </submittedName>
</protein>
<evidence type="ECO:0000256" key="1">
    <source>
        <dbReference type="SAM" id="MobiDB-lite"/>
    </source>
</evidence>
<gene>
    <name evidence="2" type="ORF">PIB30_086280</name>
</gene>